<dbReference type="EMBL" id="JACIBV010000001">
    <property type="protein sequence ID" value="MBB3728435.1"/>
    <property type="molecule type" value="Genomic_DNA"/>
</dbReference>
<keyword evidence="4" id="KW-1185">Reference proteome</keyword>
<feature type="compositionally biased region" description="Gly residues" evidence="1">
    <location>
        <begin position="215"/>
        <end position="228"/>
    </location>
</feature>
<dbReference type="Gene3D" id="1.10.530.10">
    <property type="match status" value="1"/>
</dbReference>
<dbReference type="AlphaFoldDB" id="A0A7W5V718"/>
<comment type="caution">
    <text evidence="3">The sequence shown here is derived from an EMBL/GenBank/DDBJ whole genome shotgun (WGS) entry which is preliminary data.</text>
</comment>
<evidence type="ECO:0000313" key="4">
    <source>
        <dbReference type="Proteomes" id="UP000579945"/>
    </source>
</evidence>
<evidence type="ECO:0000256" key="1">
    <source>
        <dbReference type="SAM" id="MobiDB-lite"/>
    </source>
</evidence>
<gene>
    <name evidence="3" type="ORF">FHR33_004295</name>
</gene>
<organism evidence="3 4">
    <name type="scientific">Nonomuraea dietziae</name>
    <dbReference type="NCBI Taxonomy" id="65515"/>
    <lineage>
        <taxon>Bacteria</taxon>
        <taxon>Bacillati</taxon>
        <taxon>Actinomycetota</taxon>
        <taxon>Actinomycetes</taxon>
        <taxon>Streptosporangiales</taxon>
        <taxon>Streptosporangiaceae</taxon>
        <taxon>Nonomuraea</taxon>
    </lineage>
</organism>
<feature type="domain" description="Transglycosylase SLT" evidence="2">
    <location>
        <begin position="292"/>
        <end position="363"/>
    </location>
</feature>
<dbReference type="InterPro" id="IPR036689">
    <property type="entry name" value="ESAT-6-like_sf"/>
</dbReference>
<dbReference type="GeneID" id="95390669"/>
<dbReference type="InterPro" id="IPR023346">
    <property type="entry name" value="Lysozyme-like_dom_sf"/>
</dbReference>
<dbReference type="Proteomes" id="UP000579945">
    <property type="component" value="Unassembled WGS sequence"/>
</dbReference>
<feature type="region of interest" description="Disordered" evidence="1">
    <location>
        <begin position="201"/>
        <end position="228"/>
    </location>
</feature>
<dbReference type="SUPFAM" id="SSF140453">
    <property type="entry name" value="EsxAB dimer-like"/>
    <property type="match status" value="1"/>
</dbReference>
<reference evidence="3 4" key="1">
    <citation type="submission" date="2020-08" db="EMBL/GenBank/DDBJ databases">
        <title>Sequencing the genomes of 1000 actinobacteria strains.</title>
        <authorList>
            <person name="Klenk H.-P."/>
        </authorList>
    </citation>
    <scope>NUCLEOTIDE SEQUENCE [LARGE SCALE GENOMIC DNA]</scope>
    <source>
        <strain evidence="3 4">DSM 44320</strain>
    </source>
</reference>
<evidence type="ECO:0000259" key="2">
    <source>
        <dbReference type="Pfam" id="PF01464"/>
    </source>
</evidence>
<dbReference type="Pfam" id="PF06013">
    <property type="entry name" value="WXG100"/>
    <property type="match status" value="1"/>
</dbReference>
<name>A0A7W5V718_9ACTN</name>
<sequence length="381" mass="40638">MSGATPGVDKLDALIHKVNCDPAAIRTMAQQWRAIASEVLDETGKLGKAVTEVDRTWHGDSANSFQSYMQNYGKAGDGLHDALAGCANAVETLAGTLETAEGKVRWIREDLITRAGRYRDEWAKLNPDDPQGVNKGLEEMGKKAVSDAEGWVSKANTALSEAKTALTDALKLRTVTYESIGDPLLRDFVPTDNRTTLQWRPTDLTRSTELAGANPTGGGGGGGAGHGASGGYGGGGGVSSAGDVPAPRAQVVEWIKEALKVIRSPEMAGVMRSRGIDVSDLDPNDPKDIERIWTIIHHESGGNPSAINNWDINAKNGVPSQGLMQTIPPTFNTHSLPGHKQILEPVDNIIAGVLYTYKRYGDLAHHPGIASLERGGGYRPY</sequence>
<dbReference type="InterPro" id="IPR010310">
    <property type="entry name" value="T7SS_ESAT-6-like"/>
</dbReference>
<evidence type="ECO:0000313" key="3">
    <source>
        <dbReference type="EMBL" id="MBB3728435.1"/>
    </source>
</evidence>
<accession>A0A7W5V718</accession>
<dbReference type="CDD" id="cd13402">
    <property type="entry name" value="LT_TF-like"/>
    <property type="match status" value="1"/>
</dbReference>
<dbReference type="InterPro" id="IPR008258">
    <property type="entry name" value="Transglycosylase_SLT_dom_1"/>
</dbReference>
<proteinExistence type="predicted"/>
<protein>
    <submittedName>
        <fullName evidence="3">WXG100 family type VII secretion target</fullName>
    </submittedName>
</protein>
<dbReference type="Gene3D" id="1.10.287.1060">
    <property type="entry name" value="ESAT-6-like"/>
    <property type="match status" value="1"/>
</dbReference>
<dbReference type="SUPFAM" id="SSF53955">
    <property type="entry name" value="Lysozyme-like"/>
    <property type="match status" value="1"/>
</dbReference>
<dbReference type="Pfam" id="PF01464">
    <property type="entry name" value="SLT"/>
    <property type="match status" value="1"/>
</dbReference>
<dbReference type="RefSeq" id="WP_183650392.1">
    <property type="nucleotide sequence ID" value="NZ_JACIBV010000001.1"/>
</dbReference>